<protein>
    <submittedName>
        <fullName evidence="1">Uncharacterized protein</fullName>
    </submittedName>
</protein>
<accession>A0A284RTP3</accession>
<gene>
    <name evidence="1" type="ORF">ARMOST_15521</name>
</gene>
<dbReference type="EMBL" id="FUEG01000016">
    <property type="protein sequence ID" value="SJL12100.1"/>
    <property type="molecule type" value="Genomic_DNA"/>
</dbReference>
<proteinExistence type="predicted"/>
<evidence type="ECO:0000313" key="1">
    <source>
        <dbReference type="EMBL" id="SJL12100.1"/>
    </source>
</evidence>
<evidence type="ECO:0000313" key="2">
    <source>
        <dbReference type="Proteomes" id="UP000219338"/>
    </source>
</evidence>
<organism evidence="1 2">
    <name type="scientific">Armillaria ostoyae</name>
    <name type="common">Armillaria root rot fungus</name>
    <dbReference type="NCBI Taxonomy" id="47428"/>
    <lineage>
        <taxon>Eukaryota</taxon>
        <taxon>Fungi</taxon>
        <taxon>Dikarya</taxon>
        <taxon>Basidiomycota</taxon>
        <taxon>Agaricomycotina</taxon>
        <taxon>Agaricomycetes</taxon>
        <taxon>Agaricomycetidae</taxon>
        <taxon>Agaricales</taxon>
        <taxon>Marasmiineae</taxon>
        <taxon>Physalacriaceae</taxon>
        <taxon>Armillaria</taxon>
    </lineage>
</organism>
<dbReference type="OrthoDB" id="3106430at2759"/>
<dbReference type="Proteomes" id="UP000219338">
    <property type="component" value="Unassembled WGS sequence"/>
</dbReference>
<name>A0A284RTP3_ARMOS</name>
<keyword evidence="2" id="KW-1185">Reference proteome</keyword>
<dbReference type="AlphaFoldDB" id="A0A284RTP3"/>
<reference evidence="2" key="1">
    <citation type="journal article" date="2017" name="Nat. Ecol. Evol.">
        <title>Genome expansion and lineage-specific genetic innovations in the forest pathogenic fungi Armillaria.</title>
        <authorList>
            <person name="Sipos G."/>
            <person name="Prasanna A.N."/>
            <person name="Walter M.C."/>
            <person name="O'Connor E."/>
            <person name="Balint B."/>
            <person name="Krizsan K."/>
            <person name="Kiss B."/>
            <person name="Hess J."/>
            <person name="Varga T."/>
            <person name="Slot J."/>
            <person name="Riley R."/>
            <person name="Boka B."/>
            <person name="Rigling D."/>
            <person name="Barry K."/>
            <person name="Lee J."/>
            <person name="Mihaltcheva S."/>
            <person name="LaButti K."/>
            <person name="Lipzen A."/>
            <person name="Waldron R."/>
            <person name="Moloney N.M."/>
            <person name="Sperisen C."/>
            <person name="Kredics L."/>
            <person name="Vagvoelgyi C."/>
            <person name="Patrignani A."/>
            <person name="Fitzpatrick D."/>
            <person name="Nagy I."/>
            <person name="Doyle S."/>
            <person name="Anderson J.B."/>
            <person name="Grigoriev I.V."/>
            <person name="Gueldener U."/>
            <person name="Muensterkoetter M."/>
            <person name="Nagy L.G."/>
        </authorList>
    </citation>
    <scope>NUCLEOTIDE SEQUENCE [LARGE SCALE GENOMIC DNA]</scope>
    <source>
        <strain evidence="2">C18/9</strain>
    </source>
</reference>
<sequence length="117" mass="13377">MSSAPAALNHNLMNFSDDYAPCAYTPCQVHWLHHRGPAFEAMLYTVTTQAYLEALFEEWFSHWPKPPVTVVRCQNSLRRAMLAISEELTPGLTMLNNHHRFVTDIQELPWYQGVGCG</sequence>